<evidence type="ECO:0008006" key="3">
    <source>
        <dbReference type="Google" id="ProtNLM"/>
    </source>
</evidence>
<organism evidence="1 2">
    <name type="scientific">Cystobacter ferrugineus</name>
    <dbReference type="NCBI Taxonomy" id="83449"/>
    <lineage>
        <taxon>Bacteria</taxon>
        <taxon>Pseudomonadati</taxon>
        <taxon>Myxococcota</taxon>
        <taxon>Myxococcia</taxon>
        <taxon>Myxococcales</taxon>
        <taxon>Cystobacterineae</taxon>
        <taxon>Archangiaceae</taxon>
        <taxon>Cystobacter</taxon>
    </lineage>
</organism>
<dbReference type="Gene3D" id="1.25.10.10">
    <property type="entry name" value="Leucine-rich Repeat Variant"/>
    <property type="match status" value="1"/>
</dbReference>
<dbReference type="InterPro" id="IPR011989">
    <property type="entry name" value="ARM-like"/>
</dbReference>
<proteinExistence type="predicted"/>
<sequence>MGMGMSEREPLTEEQRAAALRNIRGPDRGAIVEAAKLLSADSSTTARLLELLASAARVEVRHGILYALTWHGDASLWNFMIRILSDQKEHPKVRGQAAECISYLFDGVETESGWLSYWGLSLGSGLAVETQSPSPGSW</sequence>
<reference evidence="2" key="1">
    <citation type="submission" date="2016-11" db="EMBL/GenBank/DDBJ databases">
        <authorList>
            <person name="Shukria A."/>
            <person name="Stevens D.C."/>
        </authorList>
    </citation>
    <scope>NUCLEOTIDE SEQUENCE [LARGE SCALE GENOMIC DNA]</scope>
    <source>
        <strain evidence="2">Cbfe23</strain>
    </source>
</reference>
<evidence type="ECO:0000313" key="2">
    <source>
        <dbReference type="Proteomes" id="UP000182229"/>
    </source>
</evidence>
<dbReference type="Proteomes" id="UP000182229">
    <property type="component" value="Unassembled WGS sequence"/>
</dbReference>
<dbReference type="SUPFAM" id="SSF48371">
    <property type="entry name" value="ARM repeat"/>
    <property type="match status" value="1"/>
</dbReference>
<name>A0A1L9B8W8_9BACT</name>
<protein>
    <recommendedName>
        <fullName evidence="3">HEAT repeat domain-containing protein</fullName>
    </recommendedName>
</protein>
<dbReference type="AlphaFoldDB" id="A0A1L9B8W8"/>
<accession>A0A1L9B8W8</accession>
<reference evidence="1 2" key="2">
    <citation type="submission" date="2016-12" db="EMBL/GenBank/DDBJ databases">
        <title>Draft Genome Sequence of Cystobacter ferrugineus Strain Cbfe23.</title>
        <authorList>
            <person name="Akbar S."/>
            <person name="Dowd S.E."/>
            <person name="Stevens D.C."/>
        </authorList>
    </citation>
    <scope>NUCLEOTIDE SEQUENCE [LARGE SCALE GENOMIC DNA]</scope>
    <source>
        <strain evidence="1 2">Cbfe23</strain>
    </source>
</reference>
<gene>
    <name evidence="1" type="ORF">BON30_20990</name>
</gene>
<dbReference type="STRING" id="83449.BON30_20990"/>
<keyword evidence="2" id="KW-1185">Reference proteome</keyword>
<comment type="caution">
    <text evidence="1">The sequence shown here is derived from an EMBL/GenBank/DDBJ whole genome shotgun (WGS) entry which is preliminary data.</text>
</comment>
<dbReference type="InterPro" id="IPR016024">
    <property type="entry name" value="ARM-type_fold"/>
</dbReference>
<evidence type="ECO:0000313" key="1">
    <source>
        <dbReference type="EMBL" id="OJH38710.1"/>
    </source>
</evidence>
<dbReference type="EMBL" id="MPIN01000005">
    <property type="protein sequence ID" value="OJH38710.1"/>
    <property type="molecule type" value="Genomic_DNA"/>
</dbReference>